<name>A0A9Q0ZEC3_SALVM</name>
<proteinExistence type="predicted"/>
<evidence type="ECO:0000313" key="1">
    <source>
        <dbReference type="EMBL" id="KAJ6731232.1"/>
    </source>
</evidence>
<accession>A0A9Q0ZEC3</accession>
<dbReference type="Proteomes" id="UP001151529">
    <property type="component" value="Chromosome 2"/>
</dbReference>
<dbReference type="AlphaFoldDB" id="A0A9Q0ZEC3"/>
<comment type="caution">
    <text evidence="1">The sequence shown here is derived from an EMBL/GenBank/DDBJ whole genome shotgun (WGS) entry which is preliminary data.</text>
</comment>
<protein>
    <submittedName>
        <fullName evidence="1">Uncharacterized protein</fullName>
    </submittedName>
</protein>
<evidence type="ECO:0000313" key="2">
    <source>
        <dbReference type="Proteomes" id="UP001151529"/>
    </source>
</evidence>
<sequence length="110" mass="12687">MDHDCSIVRISWGHRSRKTLDLQRQDCNIELLPRMFLFQQMILVAFQELPAKPSCSCWAECLRPRDNFHRKKLMEPAVTGTRNVLDAFSRVKLKKAIVVPSMLAKGSSDE</sequence>
<organism evidence="1 2">
    <name type="scientific">Salix viminalis</name>
    <name type="common">Common osier</name>
    <name type="synonym">Basket willow</name>
    <dbReference type="NCBI Taxonomy" id="40686"/>
    <lineage>
        <taxon>Eukaryota</taxon>
        <taxon>Viridiplantae</taxon>
        <taxon>Streptophyta</taxon>
        <taxon>Embryophyta</taxon>
        <taxon>Tracheophyta</taxon>
        <taxon>Spermatophyta</taxon>
        <taxon>Magnoliopsida</taxon>
        <taxon>eudicotyledons</taxon>
        <taxon>Gunneridae</taxon>
        <taxon>Pentapetalae</taxon>
        <taxon>rosids</taxon>
        <taxon>fabids</taxon>
        <taxon>Malpighiales</taxon>
        <taxon>Salicaceae</taxon>
        <taxon>Saliceae</taxon>
        <taxon>Salix</taxon>
    </lineage>
</organism>
<keyword evidence="2" id="KW-1185">Reference proteome</keyword>
<dbReference type="EMBL" id="JAPFFL010000004">
    <property type="protein sequence ID" value="KAJ6731232.1"/>
    <property type="molecule type" value="Genomic_DNA"/>
</dbReference>
<gene>
    <name evidence="1" type="ORF">OIU85_021947</name>
</gene>
<reference evidence="1" key="2">
    <citation type="journal article" date="2023" name="Int. J. Mol. Sci.">
        <title>De Novo Assembly and Annotation of 11 Diverse Shrub Willow (Salix) Genomes Reveals Novel Gene Organization in Sex-Linked Regions.</title>
        <authorList>
            <person name="Hyden B."/>
            <person name="Feng K."/>
            <person name="Yates T.B."/>
            <person name="Jawdy S."/>
            <person name="Cereghino C."/>
            <person name="Smart L.B."/>
            <person name="Muchero W."/>
        </authorList>
    </citation>
    <scope>NUCLEOTIDE SEQUENCE [LARGE SCALE GENOMIC DNA]</scope>
    <source>
        <tissue evidence="1">Shoot tip</tissue>
    </source>
</reference>
<reference evidence="1" key="1">
    <citation type="submission" date="2022-11" db="EMBL/GenBank/DDBJ databases">
        <authorList>
            <person name="Hyden B.L."/>
            <person name="Feng K."/>
            <person name="Yates T."/>
            <person name="Jawdy S."/>
            <person name="Smart L.B."/>
            <person name="Muchero W."/>
        </authorList>
    </citation>
    <scope>NUCLEOTIDE SEQUENCE</scope>
    <source>
        <tissue evidence="1">Shoot tip</tissue>
    </source>
</reference>